<accession>A0AC34QMR6</accession>
<protein>
    <submittedName>
        <fullName evidence="2">Uncharacterized protein</fullName>
    </submittedName>
</protein>
<name>A0AC34QMR6_9BILA</name>
<dbReference type="WBParaSite" id="JU765_v2.g17556.t1">
    <property type="protein sequence ID" value="JU765_v2.g17556.t1"/>
    <property type="gene ID" value="JU765_v2.g17556"/>
</dbReference>
<proteinExistence type="predicted"/>
<dbReference type="Proteomes" id="UP000887576">
    <property type="component" value="Unplaced"/>
</dbReference>
<sequence>MKVWILPIFVILLASSAQADWWDDFVEGVSSKISDGATFIKETAGPTIREKFDSIKATLQDPETHEKVQTWVKEDALPVIKEKVNQLSDFVNEEVAPELQKIYNAATEAHEKVFTDDNGEKVVKITRGDR</sequence>
<reference evidence="2" key="1">
    <citation type="submission" date="2022-11" db="UniProtKB">
        <authorList>
            <consortium name="WormBaseParasite"/>
        </authorList>
    </citation>
    <scope>IDENTIFICATION</scope>
</reference>
<evidence type="ECO:0000313" key="2">
    <source>
        <dbReference type="WBParaSite" id="JU765_v2.g17556.t1"/>
    </source>
</evidence>
<evidence type="ECO:0000313" key="1">
    <source>
        <dbReference type="Proteomes" id="UP000887576"/>
    </source>
</evidence>
<organism evidence="1 2">
    <name type="scientific">Panagrolaimus sp. JU765</name>
    <dbReference type="NCBI Taxonomy" id="591449"/>
    <lineage>
        <taxon>Eukaryota</taxon>
        <taxon>Metazoa</taxon>
        <taxon>Ecdysozoa</taxon>
        <taxon>Nematoda</taxon>
        <taxon>Chromadorea</taxon>
        <taxon>Rhabditida</taxon>
        <taxon>Tylenchina</taxon>
        <taxon>Panagrolaimomorpha</taxon>
        <taxon>Panagrolaimoidea</taxon>
        <taxon>Panagrolaimidae</taxon>
        <taxon>Panagrolaimus</taxon>
    </lineage>
</organism>